<keyword evidence="2" id="KW-1185">Reference proteome</keyword>
<dbReference type="InterPro" id="IPR036397">
    <property type="entry name" value="RNaseH_sf"/>
</dbReference>
<dbReference type="PANTHER" id="PTHR47326">
    <property type="entry name" value="TRANSPOSABLE ELEMENT TC3 TRANSPOSASE-LIKE PROTEIN"/>
    <property type="match status" value="1"/>
</dbReference>
<dbReference type="EMBL" id="JAJSOF020000029">
    <property type="protein sequence ID" value="KAJ4431955.1"/>
    <property type="molecule type" value="Genomic_DNA"/>
</dbReference>
<sequence>MAGLCEGGDEPPGSLKIHNKAFLYLIEQEEYFSVKFTTPHPAVVMDFLATVGSNVTVSLSLLRFIAPYFTSVLVNLVQADMELSRWFPAETREVAGETQYEKQLSLGLVPKLPRSTPPDFFVWGFVKDIVYSQKDRNIDDLRVKFIQAFQQITLLMLQRTWAELHHRYELCRVRNGGHVEL</sequence>
<comment type="caution">
    <text evidence="1">The sequence shown here is derived from an EMBL/GenBank/DDBJ whole genome shotgun (WGS) entry which is preliminary data.</text>
</comment>
<accession>A0ABQ8SE41</accession>
<dbReference type="Proteomes" id="UP001148838">
    <property type="component" value="Unassembled WGS sequence"/>
</dbReference>
<protein>
    <submittedName>
        <fullName evidence="1">Uncharacterized protein</fullName>
    </submittedName>
</protein>
<evidence type="ECO:0000313" key="2">
    <source>
        <dbReference type="Proteomes" id="UP001148838"/>
    </source>
</evidence>
<dbReference type="Gene3D" id="3.30.420.10">
    <property type="entry name" value="Ribonuclease H-like superfamily/Ribonuclease H"/>
    <property type="match status" value="1"/>
</dbReference>
<reference evidence="1 2" key="1">
    <citation type="journal article" date="2022" name="Allergy">
        <title>Genome assembly and annotation of Periplaneta americana reveal a comprehensive cockroach allergen profile.</title>
        <authorList>
            <person name="Wang L."/>
            <person name="Xiong Q."/>
            <person name="Saelim N."/>
            <person name="Wang L."/>
            <person name="Nong W."/>
            <person name="Wan A.T."/>
            <person name="Shi M."/>
            <person name="Liu X."/>
            <person name="Cao Q."/>
            <person name="Hui J.H.L."/>
            <person name="Sookrung N."/>
            <person name="Leung T.F."/>
            <person name="Tungtrongchitr A."/>
            <person name="Tsui S.K.W."/>
        </authorList>
    </citation>
    <scope>NUCLEOTIDE SEQUENCE [LARGE SCALE GENOMIC DNA]</scope>
    <source>
        <strain evidence="1">PWHHKU_190912</strain>
    </source>
</reference>
<evidence type="ECO:0000313" key="1">
    <source>
        <dbReference type="EMBL" id="KAJ4431955.1"/>
    </source>
</evidence>
<dbReference type="PANTHER" id="PTHR47326:SF1">
    <property type="entry name" value="HTH PSQ-TYPE DOMAIN-CONTAINING PROTEIN"/>
    <property type="match status" value="1"/>
</dbReference>
<proteinExistence type="predicted"/>
<organism evidence="1 2">
    <name type="scientific">Periplaneta americana</name>
    <name type="common">American cockroach</name>
    <name type="synonym">Blatta americana</name>
    <dbReference type="NCBI Taxonomy" id="6978"/>
    <lineage>
        <taxon>Eukaryota</taxon>
        <taxon>Metazoa</taxon>
        <taxon>Ecdysozoa</taxon>
        <taxon>Arthropoda</taxon>
        <taxon>Hexapoda</taxon>
        <taxon>Insecta</taxon>
        <taxon>Pterygota</taxon>
        <taxon>Neoptera</taxon>
        <taxon>Polyneoptera</taxon>
        <taxon>Dictyoptera</taxon>
        <taxon>Blattodea</taxon>
        <taxon>Blattoidea</taxon>
        <taxon>Blattidae</taxon>
        <taxon>Blattinae</taxon>
        <taxon>Periplaneta</taxon>
    </lineage>
</organism>
<name>A0ABQ8SE41_PERAM</name>
<gene>
    <name evidence="1" type="ORF">ANN_20564</name>
</gene>